<gene>
    <name evidence="2" type="ORF">AXG93_2175s1910</name>
</gene>
<organism evidence="2 3">
    <name type="scientific">Marchantia polymorpha subsp. ruderalis</name>
    <dbReference type="NCBI Taxonomy" id="1480154"/>
    <lineage>
        <taxon>Eukaryota</taxon>
        <taxon>Viridiplantae</taxon>
        <taxon>Streptophyta</taxon>
        <taxon>Embryophyta</taxon>
        <taxon>Marchantiophyta</taxon>
        <taxon>Marchantiopsida</taxon>
        <taxon>Marchantiidae</taxon>
        <taxon>Marchantiales</taxon>
        <taxon>Marchantiaceae</taxon>
        <taxon>Marchantia</taxon>
    </lineage>
</organism>
<feature type="region of interest" description="Disordered" evidence="1">
    <location>
        <begin position="73"/>
        <end position="128"/>
    </location>
</feature>
<protein>
    <submittedName>
        <fullName evidence="2">Uncharacterized protein</fullName>
    </submittedName>
</protein>
<evidence type="ECO:0000313" key="3">
    <source>
        <dbReference type="Proteomes" id="UP000077202"/>
    </source>
</evidence>
<dbReference type="Proteomes" id="UP000077202">
    <property type="component" value="Unassembled WGS sequence"/>
</dbReference>
<evidence type="ECO:0000313" key="2">
    <source>
        <dbReference type="EMBL" id="OAE28607.1"/>
    </source>
</evidence>
<sequence length="128" mass="13593">MSVGKLASGHALFALGFTVGKDPRTPPAMHLRRNHALMRGDQVGGGSAFGGCAASEIKRKGGETCRVRMRRYASGDGQVGKRQHSRSVRSTAANSSPEALGDGELRAGGRWRRENSTFTHANARSAES</sequence>
<evidence type="ECO:0000256" key="1">
    <source>
        <dbReference type="SAM" id="MobiDB-lite"/>
    </source>
</evidence>
<proteinExistence type="predicted"/>
<reference evidence="2" key="1">
    <citation type="submission" date="2016-03" db="EMBL/GenBank/DDBJ databases">
        <title>Mechanisms controlling the formation of the plant cell surface in tip-growing cells are functionally conserved among land plants.</title>
        <authorList>
            <person name="Honkanen S."/>
            <person name="Jones V.A."/>
            <person name="Morieri G."/>
            <person name="Champion C."/>
            <person name="Hetherington A.J."/>
            <person name="Kelly S."/>
            <person name="Saint-Marcoux D."/>
            <person name="Proust H."/>
            <person name="Prescott H."/>
            <person name="Dolan L."/>
        </authorList>
    </citation>
    <scope>NUCLEOTIDE SEQUENCE [LARGE SCALE GENOMIC DNA]</scope>
    <source>
        <tissue evidence="2">Whole gametophyte</tissue>
    </source>
</reference>
<feature type="compositionally biased region" description="Polar residues" evidence="1">
    <location>
        <begin position="88"/>
        <end position="97"/>
    </location>
</feature>
<dbReference type="AlphaFoldDB" id="A0A176W6C7"/>
<name>A0A176W6C7_MARPO</name>
<feature type="compositionally biased region" description="Basic and acidic residues" evidence="1">
    <location>
        <begin position="103"/>
        <end position="115"/>
    </location>
</feature>
<dbReference type="EMBL" id="LVLJ01001709">
    <property type="protein sequence ID" value="OAE28607.1"/>
    <property type="molecule type" value="Genomic_DNA"/>
</dbReference>
<keyword evidence="3" id="KW-1185">Reference proteome</keyword>
<accession>A0A176W6C7</accession>
<comment type="caution">
    <text evidence="2">The sequence shown here is derived from an EMBL/GenBank/DDBJ whole genome shotgun (WGS) entry which is preliminary data.</text>
</comment>